<accession>A0A835P893</accession>
<feature type="region of interest" description="Disordered" evidence="1">
    <location>
        <begin position="32"/>
        <end position="51"/>
    </location>
</feature>
<reference evidence="4 5" key="1">
    <citation type="journal article" date="2020" name="Nat. Food">
        <title>A phased Vanilla planifolia genome enables genetic improvement of flavour and production.</title>
        <authorList>
            <person name="Hasing T."/>
            <person name="Tang H."/>
            <person name="Brym M."/>
            <person name="Khazi F."/>
            <person name="Huang T."/>
            <person name="Chambers A.H."/>
        </authorList>
    </citation>
    <scope>NUCLEOTIDE SEQUENCE [LARGE SCALE GENOMIC DNA]</scope>
    <source>
        <tissue evidence="2">Leaf</tissue>
    </source>
</reference>
<organism evidence="2 5">
    <name type="scientific">Vanilla planifolia</name>
    <name type="common">Vanilla</name>
    <dbReference type="NCBI Taxonomy" id="51239"/>
    <lineage>
        <taxon>Eukaryota</taxon>
        <taxon>Viridiplantae</taxon>
        <taxon>Streptophyta</taxon>
        <taxon>Embryophyta</taxon>
        <taxon>Tracheophyta</taxon>
        <taxon>Spermatophyta</taxon>
        <taxon>Magnoliopsida</taxon>
        <taxon>Liliopsida</taxon>
        <taxon>Asparagales</taxon>
        <taxon>Orchidaceae</taxon>
        <taxon>Vanilloideae</taxon>
        <taxon>Vanilleae</taxon>
        <taxon>Vanilla</taxon>
    </lineage>
</organism>
<protein>
    <submittedName>
        <fullName evidence="2">Uncharacterized protein</fullName>
    </submittedName>
</protein>
<evidence type="ECO:0000313" key="4">
    <source>
        <dbReference type="Proteomes" id="UP000636800"/>
    </source>
</evidence>
<proteinExistence type="predicted"/>
<feature type="compositionally biased region" description="Low complexity" evidence="1">
    <location>
        <begin position="42"/>
        <end position="51"/>
    </location>
</feature>
<name>A0A835P893_VANPL</name>
<dbReference type="Proteomes" id="UP000639772">
    <property type="component" value="Unassembled WGS sequence"/>
</dbReference>
<feature type="region of interest" description="Disordered" evidence="1">
    <location>
        <begin position="80"/>
        <end position="100"/>
    </location>
</feature>
<dbReference type="Proteomes" id="UP000636800">
    <property type="component" value="Unassembled WGS sequence"/>
</dbReference>
<dbReference type="EMBL" id="JADCNL010000454">
    <property type="protein sequence ID" value="KAG0447552.1"/>
    <property type="molecule type" value="Genomic_DNA"/>
</dbReference>
<evidence type="ECO:0000313" key="5">
    <source>
        <dbReference type="Proteomes" id="UP000639772"/>
    </source>
</evidence>
<evidence type="ECO:0000313" key="2">
    <source>
        <dbReference type="EMBL" id="KAG0447464.1"/>
    </source>
</evidence>
<comment type="caution">
    <text evidence="2">The sequence shown here is derived from an EMBL/GenBank/DDBJ whole genome shotgun (WGS) entry which is preliminary data.</text>
</comment>
<evidence type="ECO:0000313" key="3">
    <source>
        <dbReference type="EMBL" id="KAG0447552.1"/>
    </source>
</evidence>
<sequence length="100" mass="10744">MVKLPAIHRPPPALQRLPVNVLFFRLVDAELPAHPSPPPPHQSGHPGPGSNWAPPLLLLPATFPAPAVYSIPARHLEEAESFPSPTLKGPVRCPRPGPMV</sequence>
<keyword evidence="4" id="KW-1185">Reference proteome</keyword>
<dbReference type="EMBL" id="JADCNM010000455">
    <property type="protein sequence ID" value="KAG0447464.1"/>
    <property type="molecule type" value="Genomic_DNA"/>
</dbReference>
<dbReference type="AlphaFoldDB" id="A0A835P893"/>
<gene>
    <name evidence="3" type="ORF">HPP92_028283</name>
    <name evidence="2" type="ORF">HPP92_028314</name>
</gene>
<evidence type="ECO:0000256" key="1">
    <source>
        <dbReference type="SAM" id="MobiDB-lite"/>
    </source>
</evidence>